<protein>
    <submittedName>
        <fullName evidence="1">Uncharacterized protein</fullName>
    </submittedName>
</protein>
<dbReference type="Proteomes" id="UP001589855">
    <property type="component" value="Unassembled WGS sequence"/>
</dbReference>
<name>A0ABV6K1U6_9LACO</name>
<gene>
    <name evidence="1" type="ORF">ACFFGS_02670</name>
</gene>
<comment type="caution">
    <text evidence="1">The sequence shown here is derived from an EMBL/GenBank/DDBJ whole genome shotgun (WGS) entry which is preliminary data.</text>
</comment>
<reference evidence="1 2" key="1">
    <citation type="submission" date="2024-09" db="EMBL/GenBank/DDBJ databases">
        <authorList>
            <person name="Sun Q."/>
            <person name="Mori K."/>
        </authorList>
    </citation>
    <scope>NUCLEOTIDE SEQUENCE [LARGE SCALE GENOMIC DNA]</scope>
    <source>
        <strain evidence="1 2">TBRC 4575</strain>
    </source>
</reference>
<proteinExistence type="predicted"/>
<accession>A0ABV6K1U6</accession>
<dbReference type="EMBL" id="JBHLUK010000014">
    <property type="protein sequence ID" value="MFC0423057.1"/>
    <property type="molecule type" value="Genomic_DNA"/>
</dbReference>
<sequence>MEYTDEINYALKARDQRAIDENEKELLMTIQFTLNAKFTKPGSKRYSQQFLEALVLAGIDCYKPQASEDGKWHFELPRLEGDVDEG</sequence>
<evidence type="ECO:0000313" key="2">
    <source>
        <dbReference type="Proteomes" id="UP001589855"/>
    </source>
</evidence>
<organism evidence="1 2">
    <name type="scientific">Lactiplantibacillus plajomi</name>
    <dbReference type="NCBI Taxonomy" id="1457217"/>
    <lineage>
        <taxon>Bacteria</taxon>
        <taxon>Bacillati</taxon>
        <taxon>Bacillota</taxon>
        <taxon>Bacilli</taxon>
        <taxon>Lactobacillales</taxon>
        <taxon>Lactobacillaceae</taxon>
        <taxon>Lactiplantibacillus</taxon>
    </lineage>
</organism>
<keyword evidence="2" id="KW-1185">Reference proteome</keyword>
<dbReference type="RefSeq" id="WP_137645825.1">
    <property type="nucleotide sequence ID" value="NZ_BAABRM010000026.1"/>
</dbReference>
<evidence type="ECO:0000313" key="1">
    <source>
        <dbReference type="EMBL" id="MFC0423057.1"/>
    </source>
</evidence>